<gene>
    <name evidence="2" type="ORF">PODLI_1B037946</name>
</gene>
<evidence type="ECO:0000313" key="2">
    <source>
        <dbReference type="EMBL" id="CAI5792843.1"/>
    </source>
</evidence>
<keyword evidence="3" id="KW-1185">Reference proteome</keyword>
<feature type="compositionally biased region" description="Basic and acidic residues" evidence="1">
    <location>
        <begin position="40"/>
        <end position="54"/>
    </location>
</feature>
<proteinExistence type="predicted"/>
<accession>A0AA35LBG9</accession>
<evidence type="ECO:0000256" key="1">
    <source>
        <dbReference type="SAM" id="MobiDB-lite"/>
    </source>
</evidence>
<name>A0AA35LBG9_9SAUR</name>
<dbReference type="EMBL" id="OX395139">
    <property type="protein sequence ID" value="CAI5792843.1"/>
    <property type="molecule type" value="Genomic_DNA"/>
</dbReference>
<organism evidence="2 3">
    <name type="scientific">Podarcis lilfordi</name>
    <name type="common">Lilford's wall lizard</name>
    <dbReference type="NCBI Taxonomy" id="74358"/>
    <lineage>
        <taxon>Eukaryota</taxon>
        <taxon>Metazoa</taxon>
        <taxon>Chordata</taxon>
        <taxon>Craniata</taxon>
        <taxon>Vertebrata</taxon>
        <taxon>Euteleostomi</taxon>
        <taxon>Lepidosauria</taxon>
        <taxon>Squamata</taxon>
        <taxon>Bifurcata</taxon>
        <taxon>Unidentata</taxon>
        <taxon>Episquamata</taxon>
        <taxon>Laterata</taxon>
        <taxon>Lacertibaenia</taxon>
        <taxon>Lacertidae</taxon>
        <taxon>Podarcis</taxon>
    </lineage>
</organism>
<protein>
    <submittedName>
        <fullName evidence="2">Uncharacterized protein</fullName>
    </submittedName>
</protein>
<dbReference type="AlphaFoldDB" id="A0AA35LBG9"/>
<sequence>MLCFVGHSPKTATHSPSGVFESTKVQKRTFVTQREARLLQRRPKAERARWKVDLEQPDPNRMSTQTEPPAVFNGAHSPGLRSYSRVSARPDFTHAYAQPNVPWGGCV</sequence>
<reference evidence="2" key="1">
    <citation type="submission" date="2022-12" db="EMBL/GenBank/DDBJ databases">
        <authorList>
            <person name="Alioto T."/>
            <person name="Alioto T."/>
            <person name="Gomez Garrido J."/>
        </authorList>
    </citation>
    <scope>NUCLEOTIDE SEQUENCE</scope>
</reference>
<dbReference type="Proteomes" id="UP001178461">
    <property type="component" value="Chromosome 14"/>
</dbReference>
<feature type="region of interest" description="Disordered" evidence="1">
    <location>
        <begin position="40"/>
        <end position="78"/>
    </location>
</feature>
<evidence type="ECO:0000313" key="3">
    <source>
        <dbReference type="Proteomes" id="UP001178461"/>
    </source>
</evidence>